<protein>
    <recommendedName>
        <fullName evidence="4">Glucosamine-6-phosphate deaminase</fullName>
        <ecNumber evidence="4">3.5.99.6</ecNumber>
    </recommendedName>
    <alternativeName>
        <fullName evidence="4">GlcN6P deaminase</fullName>
        <shortName evidence="4">GNPDA</shortName>
    </alternativeName>
    <alternativeName>
        <fullName evidence="4">Glucosamine-6-phosphate isomerase</fullName>
    </alternativeName>
</protein>
<organism evidence="6 7">
    <name type="scientific">Candidatus Limousia pullorum</name>
    <dbReference type="NCBI Taxonomy" id="2840860"/>
    <lineage>
        <taxon>Bacteria</taxon>
        <taxon>Bacillati</taxon>
        <taxon>Bacillota</taxon>
        <taxon>Clostridia</taxon>
        <taxon>Eubacteriales</taxon>
        <taxon>Oscillospiraceae</taxon>
        <taxon>Oscillospiraceae incertae sedis</taxon>
        <taxon>Candidatus Limousia</taxon>
    </lineage>
</organism>
<comment type="caution">
    <text evidence="6">The sequence shown here is derived from an EMBL/GenBank/DDBJ whole genome shotgun (WGS) entry which is preliminary data.</text>
</comment>
<feature type="active site" description="For ring-opening step" evidence="4">
    <location>
        <position position="143"/>
    </location>
</feature>
<proteinExistence type="inferred from homology"/>
<evidence type="ECO:0000256" key="2">
    <source>
        <dbReference type="ARBA" id="ARBA00022801"/>
    </source>
</evidence>
<comment type="similarity">
    <text evidence="4">Belongs to the glucosamine/galactosamine-6-phosphate isomerase family. NagB subfamily.</text>
</comment>
<dbReference type="InterPro" id="IPR037171">
    <property type="entry name" value="NagB/RpiA_transferase-like"/>
</dbReference>
<dbReference type="PROSITE" id="PS01161">
    <property type="entry name" value="GLC_GALNAC_ISOMERASE"/>
    <property type="match status" value="1"/>
</dbReference>
<feature type="active site" description="For ring-opening step" evidence="4">
    <location>
        <position position="136"/>
    </location>
</feature>
<name>A0A9D1S7A9_9FIRM</name>
<dbReference type="EC" id="3.5.99.6" evidence="4"/>
<reference evidence="6" key="2">
    <citation type="journal article" date="2021" name="PeerJ">
        <title>Extensive microbial diversity within the chicken gut microbiome revealed by metagenomics and culture.</title>
        <authorList>
            <person name="Gilroy R."/>
            <person name="Ravi A."/>
            <person name="Getino M."/>
            <person name="Pursley I."/>
            <person name="Horton D.L."/>
            <person name="Alikhan N.F."/>
            <person name="Baker D."/>
            <person name="Gharbi K."/>
            <person name="Hall N."/>
            <person name="Watson M."/>
            <person name="Adriaenssens E.M."/>
            <person name="Foster-Nyarko E."/>
            <person name="Jarju S."/>
            <person name="Secka A."/>
            <person name="Antonio M."/>
            <person name="Oren A."/>
            <person name="Chaudhuri R.R."/>
            <person name="La Ragione R."/>
            <person name="Hildebrand F."/>
            <person name="Pallen M.J."/>
        </authorList>
    </citation>
    <scope>NUCLEOTIDE SEQUENCE</scope>
    <source>
        <strain evidence="6">ChiGjej1B1-1684</strain>
    </source>
</reference>
<dbReference type="HAMAP" id="MF_01241">
    <property type="entry name" value="GlcN6P_deamin"/>
    <property type="match status" value="1"/>
</dbReference>
<dbReference type="AlphaFoldDB" id="A0A9D1S7A9"/>
<dbReference type="GO" id="GO:0006046">
    <property type="term" value="P:N-acetylglucosamine catabolic process"/>
    <property type="evidence" value="ECO:0007669"/>
    <property type="project" value="UniProtKB-UniRule"/>
</dbReference>
<dbReference type="SUPFAM" id="SSF100950">
    <property type="entry name" value="NagB/RpiA/CoA transferase-like"/>
    <property type="match status" value="1"/>
</dbReference>
<dbReference type="GO" id="GO:0019262">
    <property type="term" value="P:N-acetylneuraminate catabolic process"/>
    <property type="evidence" value="ECO:0007669"/>
    <property type="project" value="UniProtKB-UniRule"/>
</dbReference>
<reference evidence="6" key="1">
    <citation type="submission" date="2020-10" db="EMBL/GenBank/DDBJ databases">
        <authorList>
            <person name="Gilroy R."/>
        </authorList>
    </citation>
    <scope>NUCLEOTIDE SEQUENCE</scope>
    <source>
        <strain evidence="6">ChiGjej1B1-1684</strain>
    </source>
</reference>
<dbReference type="InterPro" id="IPR004547">
    <property type="entry name" value="Glucosamine6P_isomerase"/>
</dbReference>
<dbReference type="GO" id="GO:0005975">
    <property type="term" value="P:carbohydrate metabolic process"/>
    <property type="evidence" value="ECO:0007669"/>
    <property type="project" value="InterPro"/>
</dbReference>
<dbReference type="EMBL" id="DVNG01000007">
    <property type="protein sequence ID" value="HIU49505.1"/>
    <property type="molecule type" value="Genomic_DNA"/>
</dbReference>
<dbReference type="GO" id="GO:0006043">
    <property type="term" value="P:glucosamine catabolic process"/>
    <property type="evidence" value="ECO:0007669"/>
    <property type="project" value="TreeGrafter"/>
</dbReference>
<evidence type="ECO:0000256" key="1">
    <source>
        <dbReference type="ARBA" id="ARBA00000644"/>
    </source>
</evidence>
<dbReference type="NCBIfam" id="TIGR00502">
    <property type="entry name" value="nagB"/>
    <property type="match status" value="1"/>
</dbReference>
<feature type="domain" description="Glucosamine/galactosamine-6-phosphate isomerase" evidence="5">
    <location>
        <begin position="11"/>
        <end position="227"/>
    </location>
</feature>
<dbReference type="InterPro" id="IPR006148">
    <property type="entry name" value="Glc/Gal-6P_isomerase"/>
</dbReference>
<gene>
    <name evidence="4 6" type="primary">nagB</name>
    <name evidence="6" type="ORF">IAD22_00610</name>
</gene>
<evidence type="ECO:0000256" key="3">
    <source>
        <dbReference type="ARBA" id="ARBA00023277"/>
    </source>
</evidence>
<evidence type="ECO:0000259" key="5">
    <source>
        <dbReference type="Pfam" id="PF01182"/>
    </source>
</evidence>
<comment type="caution">
    <text evidence="4">Lacks conserved residue(s) required for the propagation of feature annotation.</text>
</comment>
<comment type="function">
    <text evidence="4">Catalyzes the reversible isomerization-deamination of glucosamine 6-phosphate (GlcN6P) to form fructose 6-phosphate (Fru6P) and ammonium ion.</text>
</comment>
<dbReference type="Proteomes" id="UP000824118">
    <property type="component" value="Unassembled WGS sequence"/>
</dbReference>
<comment type="catalytic activity">
    <reaction evidence="1 4">
        <text>alpha-D-glucosamine 6-phosphate + H2O = beta-D-fructose 6-phosphate + NH4(+)</text>
        <dbReference type="Rhea" id="RHEA:12172"/>
        <dbReference type="ChEBI" id="CHEBI:15377"/>
        <dbReference type="ChEBI" id="CHEBI:28938"/>
        <dbReference type="ChEBI" id="CHEBI:57634"/>
        <dbReference type="ChEBI" id="CHEBI:75989"/>
        <dbReference type="EC" id="3.5.99.6"/>
    </reaction>
</comment>
<dbReference type="InterPro" id="IPR018321">
    <property type="entry name" value="Glucosamine6P_isomerase_CS"/>
</dbReference>
<dbReference type="GO" id="GO:0005737">
    <property type="term" value="C:cytoplasm"/>
    <property type="evidence" value="ECO:0007669"/>
    <property type="project" value="TreeGrafter"/>
</dbReference>
<keyword evidence="3 4" id="KW-0119">Carbohydrate metabolism</keyword>
<evidence type="ECO:0000313" key="6">
    <source>
        <dbReference type="EMBL" id="HIU49505.1"/>
    </source>
</evidence>
<sequence>MKILFAKDYDEMSRKAANIIASQITMKHNSVLGLATGSSPIGTYKELIKKYEQGDLCFDGCYTANLDEYRGLTKDNDQSYAYFMYNNLFKYVNINMDKTNIPDGSNPDAEAECKRYDKVVEDLGGVDIQLLGIGHDGHIGFNEPDDSFPVGTHCVKLTDMTIEANKRFFARKEDVPTEAYTMGIGTIMKAKKILMVASGKDKAEILYKTACGEVKPDVPASILRLHADVTIVADEAALSMIIEKAPELVIGLPKK</sequence>
<feature type="active site" description="Proton acceptor; for ring-opening step" evidence="4">
    <location>
        <position position="138"/>
    </location>
</feature>
<dbReference type="PANTHER" id="PTHR11280:SF5">
    <property type="entry name" value="GLUCOSAMINE-6-PHOSPHATE ISOMERASE"/>
    <property type="match status" value="1"/>
</dbReference>
<dbReference type="GO" id="GO:0042802">
    <property type="term" value="F:identical protein binding"/>
    <property type="evidence" value="ECO:0007669"/>
    <property type="project" value="TreeGrafter"/>
</dbReference>
<dbReference type="PANTHER" id="PTHR11280">
    <property type="entry name" value="GLUCOSAMINE-6-PHOSPHATE ISOMERASE"/>
    <property type="match status" value="1"/>
</dbReference>
<dbReference type="GO" id="GO:0004342">
    <property type="term" value="F:glucosamine-6-phosphate deaminase activity"/>
    <property type="evidence" value="ECO:0007669"/>
    <property type="project" value="UniProtKB-UniRule"/>
</dbReference>
<feature type="active site" description="Proton acceptor; for enolization step" evidence="4">
    <location>
        <position position="67"/>
    </location>
</feature>
<keyword evidence="2 4" id="KW-0378">Hydrolase</keyword>
<evidence type="ECO:0000313" key="7">
    <source>
        <dbReference type="Proteomes" id="UP000824118"/>
    </source>
</evidence>
<dbReference type="Gene3D" id="3.40.50.1360">
    <property type="match status" value="1"/>
</dbReference>
<dbReference type="CDD" id="cd01399">
    <property type="entry name" value="GlcN6P_deaminase"/>
    <property type="match status" value="1"/>
</dbReference>
<dbReference type="Pfam" id="PF01182">
    <property type="entry name" value="Glucosamine_iso"/>
    <property type="match status" value="1"/>
</dbReference>
<accession>A0A9D1S7A9</accession>
<dbReference type="FunFam" id="3.40.50.1360:FF:000003">
    <property type="entry name" value="Glucosamine-6-phosphate deaminase"/>
    <property type="match status" value="1"/>
</dbReference>
<comment type="pathway">
    <text evidence="4">Amino-sugar metabolism; N-acetylneuraminate degradation; D-fructose 6-phosphate from N-acetylneuraminate: step 5/5.</text>
</comment>
<evidence type="ECO:0000256" key="4">
    <source>
        <dbReference type="HAMAP-Rule" id="MF_01241"/>
    </source>
</evidence>